<protein>
    <submittedName>
        <fullName evidence="2">Uncharacterized protein</fullName>
    </submittedName>
</protein>
<evidence type="ECO:0000313" key="3">
    <source>
        <dbReference type="Proteomes" id="UP000015354"/>
    </source>
</evidence>
<dbReference type="Proteomes" id="UP000015354">
    <property type="component" value="Unassembled WGS sequence"/>
</dbReference>
<evidence type="ECO:0000256" key="1">
    <source>
        <dbReference type="SAM" id="MobiDB-lite"/>
    </source>
</evidence>
<dbReference type="AlphaFoldDB" id="S9UCT2"/>
<dbReference type="EMBL" id="ATMH01006107">
    <property type="protein sequence ID" value="EPY26733.1"/>
    <property type="molecule type" value="Genomic_DNA"/>
</dbReference>
<evidence type="ECO:0000313" key="2">
    <source>
        <dbReference type="EMBL" id="EPY26733.1"/>
    </source>
</evidence>
<dbReference type="OrthoDB" id="250548at2759"/>
<dbReference type="InterPro" id="IPR019351">
    <property type="entry name" value="DUF2039"/>
</dbReference>
<keyword evidence="3" id="KW-1185">Reference proteome</keyword>
<reference evidence="2 3" key="1">
    <citation type="journal article" date="2013" name="PLoS ONE">
        <title>Predicting the Proteins of Angomonas deanei, Strigomonas culicis and Their Respective Endosymbionts Reveals New Aspects of the Trypanosomatidae Family.</title>
        <authorList>
            <person name="Motta M.C."/>
            <person name="Martins A.C."/>
            <person name="de Souza S.S."/>
            <person name="Catta-Preta C.M."/>
            <person name="Silva R."/>
            <person name="Klein C.C."/>
            <person name="de Almeida L.G."/>
            <person name="de Lima Cunha O."/>
            <person name="Ciapina L.P."/>
            <person name="Brocchi M."/>
            <person name="Colabardini A.C."/>
            <person name="de Araujo Lima B."/>
            <person name="Machado C.R."/>
            <person name="de Almeida Soares C.M."/>
            <person name="Probst C.M."/>
            <person name="de Menezes C.B."/>
            <person name="Thompson C.E."/>
            <person name="Bartholomeu D.C."/>
            <person name="Gradia D.F."/>
            <person name="Pavoni D.P."/>
            <person name="Grisard E.C."/>
            <person name="Fantinatti-Garboggini F."/>
            <person name="Marchini F.K."/>
            <person name="Rodrigues-Luiz G.F."/>
            <person name="Wagner G."/>
            <person name="Goldman G.H."/>
            <person name="Fietto J.L."/>
            <person name="Elias M.C."/>
            <person name="Goldman M.H."/>
            <person name="Sagot M.F."/>
            <person name="Pereira M."/>
            <person name="Stoco P.H."/>
            <person name="de Mendonca-Neto R.P."/>
            <person name="Teixeira S.M."/>
            <person name="Maciel T.E."/>
            <person name="de Oliveira Mendes T.A."/>
            <person name="Urmenyi T.P."/>
            <person name="de Souza W."/>
            <person name="Schenkman S."/>
            <person name="de Vasconcelos A.T."/>
        </authorList>
    </citation>
    <scope>NUCLEOTIDE SEQUENCE [LARGE SCALE GENOMIC DNA]</scope>
</reference>
<accession>S9UCT2</accession>
<proteinExistence type="predicted"/>
<feature type="compositionally biased region" description="Acidic residues" evidence="1">
    <location>
        <begin position="119"/>
        <end position="132"/>
    </location>
</feature>
<feature type="compositionally biased region" description="Basic and acidic residues" evidence="1">
    <location>
        <begin position="109"/>
        <end position="118"/>
    </location>
</feature>
<dbReference type="Pfam" id="PF10217">
    <property type="entry name" value="DUF2039"/>
    <property type="match status" value="1"/>
</dbReference>
<organism evidence="2 3">
    <name type="scientific">Strigomonas culicis</name>
    <dbReference type="NCBI Taxonomy" id="28005"/>
    <lineage>
        <taxon>Eukaryota</taxon>
        <taxon>Discoba</taxon>
        <taxon>Euglenozoa</taxon>
        <taxon>Kinetoplastea</taxon>
        <taxon>Metakinetoplastina</taxon>
        <taxon>Trypanosomatida</taxon>
        <taxon>Trypanosomatidae</taxon>
        <taxon>Strigomonadinae</taxon>
        <taxon>Strigomonas</taxon>
    </lineage>
</organism>
<sequence>MKRTVKNNMRGSRQSFKNKVKYDPNKYKLEKEQLPAHVVETMTSLCCPRCCQILRWKVDYGKFVPQQRSRKCNLCGEVKVALAYHRICQGCARAHGRCAKCQKVPTRGARETDDRLLGDEGDEEDEEDEEVEEVPRAAAPLAPPAAEDGAAPSPPPGLQFLDTTYIDKMEARKRKEEEMAQISCLREREKRTVLRQKRAQAGAGEASDNDSDVTL</sequence>
<gene>
    <name evidence="2" type="ORF">STCU_06107</name>
</gene>
<feature type="compositionally biased region" description="Low complexity" evidence="1">
    <location>
        <begin position="136"/>
        <end position="151"/>
    </location>
</feature>
<name>S9UCT2_9TRYP</name>
<feature type="region of interest" description="Disordered" evidence="1">
    <location>
        <begin position="109"/>
        <end position="161"/>
    </location>
</feature>
<comment type="caution">
    <text evidence="2">The sequence shown here is derived from an EMBL/GenBank/DDBJ whole genome shotgun (WGS) entry which is preliminary data.</text>
</comment>
<dbReference type="PANTHER" id="PTHR22876:SF5">
    <property type="entry name" value="CHROMOSOME 9 OPEN READING FRAME 85"/>
    <property type="match status" value="1"/>
</dbReference>
<feature type="region of interest" description="Disordered" evidence="1">
    <location>
        <begin position="186"/>
        <end position="215"/>
    </location>
</feature>
<dbReference type="PANTHER" id="PTHR22876">
    <property type="entry name" value="ZGC:101016"/>
    <property type="match status" value="1"/>
</dbReference>